<evidence type="ECO:0000256" key="1">
    <source>
        <dbReference type="SAM" id="MobiDB-lite"/>
    </source>
</evidence>
<dbReference type="EMBL" id="GBRH01207475">
    <property type="protein sequence ID" value="JAD90420.1"/>
    <property type="molecule type" value="Transcribed_RNA"/>
</dbReference>
<proteinExistence type="predicted"/>
<feature type="region of interest" description="Disordered" evidence="1">
    <location>
        <begin position="152"/>
        <end position="179"/>
    </location>
</feature>
<reference evidence="2" key="2">
    <citation type="journal article" date="2015" name="Data Brief">
        <title>Shoot transcriptome of the giant reed, Arundo donax.</title>
        <authorList>
            <person name="Barrero R.A."/>
            <person name="Guerrero F.D."/>
            <person name="Moolhuijzen P."/>
            <person name="Goolsby J.A."/>
            <person name="Tidwell J."/>
            <person name="Bellgard S.E."/>
            <person name="Bellgard M.I."/>
        </authorList>
    </citation>
    <scope>NUCLEOTIDE SEQUENCE</scope>
    <source>
        <tissue evidence="2">Shoot tissue taken approximately 20 cm above the soil surface</tissue>
    </source>
</reference>
<organism evidence="2">
    <name type="scientific">Arundo donax</name>
    <name type="common">Giant reed</name>
    <name type="synonym">Donax arundinaceus</name>
    <dbReference type="NCBI Taxonomy" id="35708"/>
    <lineage>
        <taxon>Eukaryota</taxon>
        <taxon>Viridiplantae</taxon>
        <taxon>Streptophyta</taxon>
        <taxon>Embryophyta</taxon>
        <taxon>Tracheophyta</taxon>
        <taxon>Spermatophyta</taxon>
        <taxon>Magnoliopsida</taxon>
        <taxon>Liliopsida</taxon>
        <taxon>Poales</taxon>
        <taxon>Poaceae</taxon>
        <taxon>PACMAD clade</taxon>
        <taxon>Arundinoideae</taxon>
        <taxon>Arundineae</taxon>
        <taxon>Arundo</taxon>
    </lineage>
</organism>
<protein>
    <submittedName>
        <fullName evidence="2">Uncharacterized protein</fullName>
    </submittedName>
</protein>
<evidence type="ECO:0000313" key="2">
    <source>
        <dbReference type="EMBL" id="JAD90420.1"/>
    </source>
</evidence>
<name>A0A0A9DXL5_ARUDO</name>
<sequence>MDEKPDNHELKTMVADGYIQSSTEVKGSEDITNEANGTSIDAYIDKDPSEDHSASAVECGVSMKGSVQQTEVIKDKIGSRSPDSRPSIGKDMLEKLNESKPVESDKVEMNDTTIKEGMTVESSNDAGITASTLDISNDVCGEVMAKHAQTCGEGQLHGDDGIYSNSLEDDLSSREPVNA</sequence>
<accession>A0A0A9DXL5</accession>
<reference evidence="2" key="1">
    <citation type="submission" date="2014-09" db="EMBL/GenBank/DDBJ databases">
        <authorList>
            <person name="Magalhaes I.L.F."/>
            <person name="Oliveira U."/>
            <person name="Santos F.R."/>
            <person name="Vidigal T.H.D.A."/>
            <person name="Brescovit A.D."/>
            <person name="Santos A.J."/>
        </authorList>
    </citation>
    <scope>NUCLEOTIDE SEQUENCE</scope>
    <source>
        <tissue evidence="2">Shoot tissue taken approximately 20 cm above the soil surface</tissue>
    </source>
</reference>
<dbReference type="AlphaFoldDB" id="A0A0A9DXL5"/>